<dbReference type="GO" id="GO:0055085">
    <property type="term" value="P:transmembrane transport"/>
    <property type="evidence" value="ECO:0007669"/>
    <property type="project" value="InterPro"/>
</dbReference>
<feature type="transmembrane region" description="Helical" evidence="7">
    <location>
        <begin position="271"/>
        <end position="297"/>
    </location>
</feature>
<keyword evidence="2 7" id="KW-0813">Transport</keyword>
<dbReference type="PANTHER" id="PTHR43163:SF6">
    <property type="entry name" value="DIPEPTIDE TRANSPORT SYSTEM PERMEASE PROTEIN DPPB-RELATED"/>
    <property type="match status" value="1"/>
</dbReference>
<evidence type="ECO:0000256" key="5">
    <source>
        <dbReference type="ARBA" id="ARBA00022989"/>
    </source>
</evidence>
<evidence type="ECO:0000256" key="2">
    <source>
        <dbReference type="ARBA" id="ARBA00022448"/>
    </source>
</evidence>
<evidence type="ECO:0000256" key="4">
    <source>
        <dbReference type="ARBA" id="ARBA00022692"/>
    </source>
</evidence>
<accession>A0A917EFW2</accession>
<organism evidence="9 10">
    <name type="scientific">Streptococcus himalayensis</name>
    <dbReference type="NCBI Taxonomy" id="1888195"/>
    <lineage>
        <taxon>Bacteria</taxon>
        <taxon>Bacillati</taxon>
        <taxon>Bacillota</taxon>
        <taxon>Bacilli</taxon>
        <taxon>Lactobacillales</taxon>
        <taxon>Streptococcaceae</taxon>
        <taxon>Streptococcus</taxon>
    </lineage>
</organism>
<comment type="similarity">
    <text evidence="7">Belongs to the binding-protein-dependent transport system permease family.</text>
</comment>
<dbReference type="Pfam" id="PF00528">
    <property type="entry name" value="BPD_transp_1"/>
    <property type="match status" value="1"/>
</dbReference>
<evidence type="ECO:0000313" key="10">
    <source>
        <dbReference type="Proteomes" id="UP000660801"/>
    </source>
</evidence>
<keyword evidence="3" id="KW-1003">Cell membrane</keyword>
<dbReference type="InterPro" id="IPR000515">
    <property type="entry name" value="MetI-like"/>
</dbReference>
<gene>
    <name evidence="9" type="ORF">GCM10011510_15130</name>
</gene>
<sequence>MKAVLQFLMILLCVSFISFLFIYLAPGDPAESILSAQGIPYTKELLALKREEFGFNQPFLVQYWNWLVKILRGDFGVTYNSGAPVWDQLVFYFPNSVYLAIYVLLTTLGISLPLSLLAAYYEESRLDRMILGITGFVNAIPNFVIGILLIIFFSVQLNWLPVQATANEWGLVLPVLTLSLTMSTRYIPQIRTYFIDEFHSPAIEGARGRGIPEWRLIAYDVMGNASPFIFTLISLSLGSLLGGVAIIENLFSWPGIGKMLIGAAGNRDFPLIQGAVLFITAGVLTVNLLFQVIIASLNPRTRKELLFGWKKEVD</sequence>
<feature type="transmembrane region" description="Helical" evidence="7">
    <location>
        <begin position="7"/>
        <end position="25"/>
    </location>
</feature>
<comment type="subcellular location">
    <subcellularLocation>
        <location evidence="1 7">Cell membrane</location>
        <topology evidence="1 7">Multi-pass membrane protein</topology>
    </subcellularLocation>
</comment>
<dbReference type="InterPro" id="IPR045621">
    <property type="entry name" value="BPD_transp_1_N"/>
</dbReference>
<evidence type="ECO:0000256" key="6">
    <source>
        <dbReference type="ARBA" id="ARBA00023136"/>
    </source>
</evidence>
<feature type="transmembrane region" description="Helical" evidence="7">
    <location>
        <begin position="99"/>
        <end position="121"/>
    </location>
</feature>
<protein>
    <submittedName>
        <fullName evidence="9">Nickel ABC transporter</fullName>
    </submittedName>
</protein>
<name>A0A917EFW2_9STRE</name>
<dbReference type="Pfam" id="PF19300">
    <property type="entry name" value="BPD_transp_1_N"/>
    <property type="match status" value="1"/>
</dbReference>
<evidence type="ECO:0000256" key="7">
    <source>
        <dbReference type="RuleBase" id="RU363032"/>
    </source>
</evidence>
<keyword evidence="6 7" id="KW-0472">Membrane</keyword>
<dbReference type="SUPFAM" id="SSF161098">
    <property type="entry name" value="MetI-like"/>
    <property type="match status" value="1"/>
</dbReference>
<comment type="caution">
    <text evidence="9">The sequence shown here is derived from an EMBL/GenBank/DDBJ whole genome shotgun (WGS) entry which is preliminary data.</text>
</comment>
<dbReference type="Gene3D" id="1.10.3720.10">
    <property type="entry name" value="MetI-like"/>
    <property type="match status" value="1"/>
</dbReference>
<feature type="transmembrane region" description="Helical" evidence="7">
    <location>
        <begin position="133"/>
        <end position="157"/>
    </location>
</feature>
<feature type="transmembrane region" description="Helical" evidence="7">
    <location>
        <begin position="228"/>
        <end position="251"/>
    </location>
</feature>
<proteinExistence type="inferred from homology"/>
<keyword evidence="4 7" id="KW-0812">Transmembrane</keyword>
<reference evidence="9" key="1">
    <citation type="journal article" date="2014" name="Int. J. Syst. Evol. Microbiol.">
        <title>Complete genome sequence of Corynebacterium casei LMG S-19264T (=DSM 44701T), isolated from a smear-ripened cheese.</title>
        <authorList>
            <consortium name="US DOE Joint Genome Institute (JGI-PGF)"/>
            <person name="Walter F."/>
            <person name="Albersmeier A."/>
            <person name="Kalinowski J."/>
            <person name="Ruckert C."/>
        </authorList>
    </citation>
    <scope>NUCLEOTIDE SEQUENCE</scope>
    <source>
        <strain evidence="9">CGMCC 1.15533</strain>
    </source>
</reference>
<feature type="transmembrane region" description="Helical" evidence="7">
    <location>
        <begin position="169"/>
        <end position="187"/>
    </location>
</feature>
<feature type="domain" description="ABC transmembrane type-1" evidence="8">
    <location>
        <begin position="93"/>
        <end position="290"/>
    </location>
</feature>
<reference evidence="9" key="2">
    <citation type="submission" date="2020-09" db="EMBL/GenBank/DDBJ databases">
        <authorList>
            <person name="Sun Q."/>
            <person name="Zhou Y."/>
        </authorList>
    </citation>
    <scope>NUCLEOTIDE SEQUENCE</scope>
    <source>
        <strain evidence="9">CGMCC 1.15533</strain>
    </source>
</reference>
<dbReference type="AlphaFoldDB" id="A0A917EFW2"/>
<evidence type="ECO:0000256" key="1">
    <source>
        <dbReference type="ARBA" id="ARBA00004651"/>
    </source>
</evidence>
<keyword evidence="5 7" id="KW-1133">Transmembrane helix</keyword>
<dbReference type="CDD" id="cd06261">
    <property type="entry name" value="TM_PBP2"/>
    <property type="match status" value="1"/>
</dbReference>
<dbReference type="Proteomes" id="UP000660801">
    <property type="component" value="Unassembled WGS sequence"/>
</dbReference>
<evidence type="ECO:0000256" key="3">
    <source>
        <dbReference type="ARBA" id="ARBA00022475"/>
    </source>
</evidence>
<dbReference type="PROSITE" id="PS50928">
    <property type="entry name" value="ABC_TM1"/>
    <property type="match status" value="1"/>
</dbReference>
<evidence type="ECO:0000313" key="9">
    <source>
        <dbReference type="EMBL" id="GGE34738.1"/>
    </source>
</evidence>
<evidence type="ECO:0000259" key="8">
    <source>
        <dbReference type="PROSITE" id="PS50928"/>
    </source>
</evidence>
<dbReference type="GO" id="GO:0005886">
    <property type="term" value="C:plasma membrane"/>
    <property type="evidence" value="ECO:0007669"/>
    <property type="project" value="UniProtKB-SubCell"/>
</dbReference>
<keyword evidence="10" id="KW-1185">Reference proteome</keyword>
<dbReference type="PANTHER" id="PTHR43163">
    <property type="entry name" value="DIPEPTIDE TRANSPORT SYSTEM PERMEASE PROTEIN DPPB-RELATED"/>
    <property type="match status" value="1"/>
</dbReference>
<dbReference type="EMBL" id="BMJN01000027">
    <property type="protein sequence ID" value="GGE34738.1"/>
    <property type="molecule type" value="Genomic_DNA"/>
</dbReference>
<dbReference type="InterPro" id="IPR035906">
    <property type="entry name" value="MetI-like_sf"/>
</dbReference>